<comment type="caution">
    <text evidence="3">The sequence shown here is derived from an EMBL/GenBank/DDBJ whole genome shotgun (WGS) entry which is preliminary data.</text>
</comment>
<organism evidence="3 4">
    <name type="scientific">Papaver atlanticum</name>
    <dbReference type="NCBI Taxonomy" id="357466"/>
    <lineage>
        <taxon>Eukaryota</taxon>
        <taxon>Viridiplantae</taxon>
        <taxon>Streptophyta</taxon>
        <taxon>Embryophyta</taxon>
        <taxon>Tracheophyta</taxon>
        <taxon>Spermatophyta</taxon>
        <taxon>Magnoliopsida</taxon>
        <taxon>Ranunculales</taxon>
        <taxon>Papaveraceae</taxon>
        <taxon>Papaveroideae</taxon>
        <taxon>Papaver</taxon>
    </lineage>
</organism>
<accession>A0AAD4XGH2</accession>
<dbReference type="AlphaFoldDB" id="A0AAD4XGH2"/>
<keyword evidence="4" id="KW-1185">Reference proteome</keyword>
<evidence type="ECO:0000256" key="1">
    <source>
        <dbReference type="ARBA" id="ARBA00022614"/>
    </source>
</evidence>
<name>A0AAD4XGH2_9MAGN</name>
<dbReference type="InterPro" id="IPR056789">
    <property type="entry name" value="LRR_R13L1-DRL21"/>
</dbReference>
<proteinExistence type="predicted"/>
<dbReference type="EMBL" id="JAJJMB010009862">
    <property type="protein sequence ID" value="KAI3911986.1"/>
    <property type="molecule type" value="Genomic_DNA"/>
</dbReference>
<evidence type="ECO:0000259" key="2">
    <source>
        <dbReference type="Pfam" id="PF25019"/>
    </source>
</evidence>
<dbReference type="PANTHER" id="PTHR36766:SF70">
    <property type="entry name" value="DISEASE RESISTANCE PROTEIN RGA4"/>
    <property type="match status" value="1"/>
</dbReference>
<keyword evidence="1" id="KW-0433">Leucine-rich repeat</keyword>
<dbReference type="SUPFAM" id="SSF52058">
    <property type="entry name" value="L domain-like"/>
    <property type="match status" value="1"/>
</dbReference>
<dbReference type="Pfam" id="PF25019">
    <property type="entry name" value="LRR_R13L1-DRL21"/>
    <property type="match status" value="1"/>
</dbReference>
<protein>
    <recommendedName>
        <fullName evidence="2">R13L1/DRL21-like LRR repeat region domain-containing protein</fullName>
    </recommendedName>
</protein>
<reference evidence="3" key="1">
    <citation type="submission" date="2022-04" db="EMBL/GenBank/DDBJ databases">
        <title>A functionally conserved STORR gene fusion in Papaver species that diverged 16.8 million years ago.</title>
        <authorList>
            <person name="Catania T."/>
        </authorList>
    </citation>
    <scope>NUCLEOTIDE SEQUENCE</scope>
    <source>
        <strain evidence="3">S-188037</strain>
    </source>
</reference>
<dbReference type="Proteomes" id="UP001202328">
    <property type="component" value="Unassembled WGS sequence"/>
</dbReference>
<dbReference type="PANTHER" id="PTHR36766">
    <property type="entry name" value="PLANT BROAD-SPECTRUM MILDEW RESISTANCE PROTEIN RPW8"/>
    <property type="match status" value="1"/>
</dbReference>
<gene>
    <name evidence="3" type="ORF">MKW98_010930</name>
</gene>
<dbReference type="Gene3D" id="3.80.10.10">
    <property type="entry name" value="Ribonuclease Inhibitor"/>
    <property type="match status" value="2"/>
</dbReference>
<dbReference type="InterPro" id="IPR032675">
    <property type="entry name" value="LRR_dom_sf"/>
</dbReference>
<feature type="domain" description="R13L1/DRL21-like LRR repeat region" evidence="2">
    <location>
        <begin position="313"/>
        <end position="377"/>
    </location>
</feature>
<evidence type="ECO:0000313" key="3">
    <source>
        <dbReference type="EMBL" id="KAI3911986.1"/>
    </source>
</evidence>
<evidence type="ECO:0000313" key="4">
    <source>
        <dbReference type="Proteomes" id="UP001202328"/>
    </source>
</evidence>
<sequence>MRIPYLKKLILCKLPELKEWVESSSAAAATSSSHNSSSHLFPSLEELFIKLCPKLCRLPTLSFPSLKNFEVKLSNAMVMNSTLPNITSPYVVKINGILDLEHLPRQTLQPALKYLEVWGCPKLRGFHPAEENNIYAVPNNSSIEESVSLRELHIQCPEEWNSLSVDLERIADLEMIRIGWFSEAPGLFPFSAEQFSSFPSLWIFEIDGCSILKSLPKQLQDLTMLENLRISNMHSDMVALPEWFGNLLSVKVLEILNCNGLKCLLSENEMIQFTSLWSLRIEGISEAEGIQHLMELRNLEIRGWLKMNSLPHQLQQLTSLTRLKIDNFDELEALPEWLGILSSLEELEIWECKNLMQLPSKITMQSLTKLNFLSIKACPLLEEKCCSKTGEEWEKISHIEDISIE</sequence>